<dbReference type="GO" id="GO:0006006">
    <property type="term" value="P:glucose metabolic process"/>
    <property type="evidence" value="ECO:0007669"/>
    <property type="project" value="TreeGrafter"/>
</dbReference>
<gene>
    <name evidence="9" type="ORF">SAMN05216548_10891</name>
</gene>
<dbReference type="PIRSF" id="PIRSF005096">
    <property type="entry name" value="GALM"/>
    <property type="match status" value="1"/>
</dbReference>
<dbReference type="EMBL" id="FOFG01000008">
    <property type="protein sequence ID" value="SEQ85117.1"/>
    <property type="molecule type" value="Genomic_DNA"/>
</dbReference>
<dbReference type="GO" id="GO:0030246">
    <property type="term" value="F:carbohydrate binding"/>
    <property type="evidence" value="ECO:0007669"/>
    <property type="project" value="InterPro"/>
</dbReference>
<dbReference type="GO" id="GO:0033499">
    <property type="term" value="P:galactose catabolic process via UDP-galactose, Leloir pathway"/>
    <property type="evidence" value="ECO:0007669"/>
    <property type="project" value="TreeGrafter"/>
</dbReference>
<dbReference type="RefSeq" id="WP_092496861.1">
    <property type="nucleotide sequence ID" value="NZ_FOFG01000008.1"/>
</dbReference>
<evidence type="ECO:0000256" key="4">
    <source>
        <dbReference type="ARBA" id="ARBA00023277"/>
    </source>
</evidence>
<evidence type="ECO:0000256" key="5">
    <source>
        <dbReference type="PIRNR" id="PIRNR005096"/>
    </source>
</evidence>
<comment type="similarity">
    <text evidence="2 5">Belongs to the aldose epimerase family.</text>
</comment>
<comment type="pathway">
    <text evidence="1 5">Carbohydrate metabolism; hexose metabolism.</text>
</comment>
<reference evidence="9 10" key="1">
    <citation type="submission" date="2016-10" db="EMBL/GenBank/DDBJ databases">
        <authorList>
            <person name="de Groot N.N."/>
        </authorList>
    </citation>
    <scope>NUCLEOTIDE SEQUENCE [LARGE SCALE GENOMIC DNA]</scope>
    <source>
        <strain evidence="9 10">A52C2</strain>
    </source>
</reference>
<feature type="active site" description="Proton acceptor" evidence="6">
    <location>
        <position position="307"/>
    </location>
</feature>
<dbReference type="InterPro" id="IPR047215">
    <property type="entry name" value="Galactose_mutarotase-like"/>
</dbReference>
<evidence type="ECO:0000313" key="9">
    <source>
        <dbReference type="EMBL" id="SEQ85117.1"/>
    </source>
</evidence>
<dbReference type="InterPro" id="IPR014718">
    <property type="entry name" value="GH-type_carb-bd"/>
</dbReference>
<dbReference type="NCBIfam" id="NF008277">
    <property type="entry name" value="PRK11055.1"/>
    <property type="match status" value="1"/>
</dbReference>
<dbReference type="OrthoDB" id="9779408at2"/>
<proteinExistence type="inferred from homology"/>
<dbReference type="Proteomes" id="UP000199647">
    <property type="component" value="Unassembled WGS sequence"/>
</dbReference>
<dbReference type="GO" id="GO:0004034">
    <property type="term" value="F:aldose 1-epimerase activity"/>
    <property type="evidence" value="ECO:0007669"/>
    <property type="project" value="UniProtKB-EC"/>
</dbReference>
<evidence type="ECO:0000256" key="2">
    <source>
        <dbReference type="ARBA" id="ARBA00006206"/>
    </source>
</evidence>
<dbReference type="UniPathway" id="UPA00242"/>
<feature type="active site" description="Proton donor" evidence="6">
    <location>
        <position position="177"/>
    </location>
</feature>
<organism evidence="9 10">
    <name type="scientific">Faunimonas pinastri</name>
    <dbReference type="NCBI Taxonomy" id="1855383"/>
    <lineage>
        <taxon>Bacteria</taxon>
        <taxon>Pseudomonadati</taxon>
        <taxon>Pseudomonadota</taxon>
        <taxon>Alphaproteobacteria</taxon>
        <taxon>Hyphomicrobiales</taxon>
        <taxon>Afifellaceae</taxon>
        <taxon>Faunimonas</taxon>
    </lineage>
</organism>
<dbReference type="SUPFAM" id="SSF74650">
    <property type="entry name" value="Galactose mutarotase-like"/>
    <property type="match status" value="1"/>
</dbReference>
<evidence type="ECO:0000256" key="6">
    <source>
        <dbReference type="PIRSR" id="PIRSR005096-1"/>
    </source>
</evidence>
<dbReference type="PANTHER" id="PTHR10091">
    <property type="entry name" value="ALDOSE-1-EPIMERASE"/>
    <property type="match status" value="1"/>
</dbReference>
<feature type="binding site" evidence="8">
    <location>
        <begin position="177"/>
        <end position="179"/>
    </location>
    <ligand>
        <name>beta-D-galactose</name>
        <dbReference type="ChEBI" id="CHEBI:27667"/>
    </ligand>
</feature>
<dbReference type="EC" id="5.1.3.3" evidence="5"/>
<feature type="binding site" evidence="8">
    <location>
        <begin position="80"/>
        <end position="81"/>
    </location>
    <ligand>
        <name>beta-D-galactose</name>
        <dbReference type="ChEBI" id="CHEBI:27667"/>
    </ligand>
</feature>
<comment type="catalytic activity">
    <reaction evidence="5">
        <text>alpha-D-glucose = beta-D-glucose</text>
        <dbReference type="Rhea" id="RHEA:10264"/>
        <dbReference type="ChEBI" id="CHEBI:15903"/>
        <dbReference type="ChEBI" id="CHEBI:17925"/>
        <dbReference type="EC" id="5.1.3.3"/>
    </reaction>
</comment>
<feature type="binding site" evidence="7">
    <location>
        <position position="241"/>
    </location>
    <ligand>
        <name>beta-D-galactose</name>
        <dbReference type="ChEBI" id="CHEBI:27667"/>
    </ligand>
</feature>
<evidence type="ECO:0000313" key="10">
    <source>
        <dbReference type="Proteomes" id="UP000199647"/>
    </source>
</evidence>
<dbReference type="AlphaFoldDB" id="A0A1H9JEE6"/>
<name>A0A1H9JEE6_9HYPH</name>
<dbReference type="InterPro" id="IPR011013">
    <property type="entry name" value="Gal_mutarotase_sf_dom"/>
</dbReference>
<sequence>MSEAELGTRREFGTLADGTVIEAVAIGAGPLRAEVITWGAVIRDVRFEGVDHPLVLGFERLEDYVGQSPYFGATVGRFANRIARGRFKLDGEIHELPCNDGDNHLHGGPHGFGTRVWTIESLTQSSVLLKLVSADGDQGYPGEVTAECSYEVSADGTLIVSYSASTDRETVVNLAQHTYFNLDGAPTILDHKLQLAADAYLPVDSGYIPTGELKPVEGTPFDFRSLRVVRPEGAEATPPYDNNFCLAAHRRPEPAFAARLEGRDGTLSMELWTTEPGVQFYDGFQIAVTAPGLGGRTYPKHAGLCLEAQLWPDAPNQSDFPSATLKPGETYWQRTEFRFRA</sequence>
<dbReference type="PANTHER" id="PTHR10091:SF49">
    <property type="entry name" value="ALDOSE 1-EPIMERASE"/>
    <property type="match status" value="1"/>
</dbReference>
<evidence type="ECO:0000256" key="8">
    <source>
        <dbReference type="PIRSR" id="PIRSR005096-3"/>
    </source>
</evidence>
<accession>A0A1H9JEE6</accession>
<dbReference type="InterPro" id="IPR015443">
    <property type="entry name" value="Aldose_1-epimerase"/>
</dbReference>
<evidence type="ECO:0000256" key="7">
    <source>
        <dbReference type="PIRSR" id="PIRSR005096-2"/>
    </source>
</evidence>
<evidence type="ECO:0000256" key="3">
    <source>
        <dbReference type="ARBA" id="ARBA00023235"/>
    </source>
</evidence>
<evidence type="ECO:0000256" key="1">
    <source>
        <dbReference type="ARBA" id="ARBA00005028"/>
    </source>
</evidence>
<keyword evidence="3 5" id="KW-0413">Isomerase</keyword>
<dbReference type="Pfam" id="PF01263">
    <property type="entry name" value="Aldose_epim"/>
    <property type="match status" value="1"/>
</dbReference>
<dbReference type="CDD" id="cd09019">
    <property type="entry name" value="galactose_mutarotase_like"/>
    <property type="match status" value="1"/>
</dbReference>
<dbReference type="InterPro" id="IPR008183">
    <property type="entry name" value="Aldose_1/G6P_1-epimerase"/>
</dbReference>
<dbReference type="Gene3D" id="2.70.98.10">
    <property type="match status" value="1"/>
</dbReference>
<keyword evidence="4 5" id="KW-0119">Carbohydrate metabolism</keyword>
<dbReference type="STRING" id="1855383.SAMN05216548_10891"/>
<protein>
    <recommendedName>
        <fullName evidence="5">Aldose 1-epimerase</fullName>
        <ecNumber evidence="5">5.1.3.3</ecNumber>
    </recommendedName>
</protein>
<keyword evidence="10" id="KW-1185">Reference proteome</keyword>